<feature type="signal peptide" evidence="1">
    <location>
        <begin position="1"/>
        <end position="19"/>
    </location>
</feature>
<accession>A0A1U9NL23</accession>
<evidence type="ECO:0008006" key="4">
    <source>
        <dbReference type="Google" id="ProtNLM"/>
    </source>
</evidence>
<keyword evidence="3" id="KW-1185">Reference proteome</keyword>
<dbReference type="Proteomes" id="UP000189674">
    <property type="component" value="Chromosome"/>
</dbReference>
<dbReference type="STRING" id="1936003.STSP2_01777"/>
<dbReference type="KEGG" id="alus:STSP2_01777"/>
<dbReference type="AlphaFoldDB" id="A0A1U9NL23"/>
<dbReference type="EMBL" id="CP019791">
    <property type="protein sequence ID" value="AQT68609.1"/>
    <property type="molecule type" value="Genomic_DNA"/>
</dbReference>
<organism evidence="2 3">
    <name type="scientific">Anaerohalosphaera lusitana</name>
    <dbReference type="NCBI Taxonomy" id="1936003"/>
    <lineage>
        <taxon>Bacteria</taxon>
        <taxon>Pseudomonadati</taxon>
        <taxon>Planctomycetota</taxon>
        <taxon>Phycisphaerae</taxon>
        <taxon>Sedimentisphaerales</taxon>
        <taxon>Anaerohalosphaeraceae</taxon>
        <taxon>Anaerohalosphaera</taxon>
    </lineage>
</organism>
<dbReference type="RefSeq" id="WP_146661770.1">
    <property type="nucleotide sequence ID" value="NZ_CP019791.1"/>
</dbReference>
<reference evidence="3" key="1">
    <citation type="submission" date="2017-02" db="EMBL/GenBank/DDBJ databases">
        <title>Comparative genomics and description of representatives of a novel lineage of planctomycetes thriving in anoxic sediments.</title>
        <authorList>
            <person name="Spring S."/>
            <person name="Bunk B."/>
            <person name="Sproer C."/>
        </authorList>
    </citation>
    <scope>NUCLEOTIDE SEQUENCE [LARGE SCALE GENOMIC DNA]</scope>
    <source>
        <strain evidence="3">ST-NAGAB-D1</strain>
    </source>
</reference>
<protein>
    <recommendedName>
        <fullName evidence="4">PEP-CTERM protein-sorting domain-containing protein</fullName>
    </recommendedName>
</protein>
<evidence type="ECO:0000313" key="2">
    <source>
        <dbReference type="EMBL" id="AQT68609.1"/>
    </source>
</evidence>
<feature type="chain" id="PRO_5011984732" description="PEP-CTERM protein-sorting domain-containing protein" evidence="1">
    <location>
        <begin position="20"/>
        <end position="201"/>
    </location>
</feature>
<keyword evidence="1" id="KW-0732">Signal</keyword>
<gene>
    <name evidence="2" type="ORF">STSP2_01777</name>
</gene>
<evidence type="ECO:0000313" key="3">
    <source>
        <dbReference type="Proteomes" id="UP000189674"/>
    </source>
</evidence>
<name>A0A1U9NL23_9BACT</name>
<evidence type="ECO:0000256" key="1">
    <source>
        <dbReference type="SAM" id="SignalP"/>
    </source>
</evidence>
<sequence precursor="true">MRFTAGLVLSLILVSGAAAAPVAVDFDSEFGAYHLLGEIVSGECEGMVPGLGIKSAVYTDGESYLYLYQLQNNAGSGVKRVTFAPFSDVSLDTLVGYLQTHDLADFQEDGLAPVLAETGDHERVSPFAGFSFRSYGQGSALLPNEHSAVLFVKSDRRPTMIDANVLFNDGNATGEVYGAVPEPMTILFLASGALMLRRRSN</sequence>
<proteinExistence type="predicted"/>